<organism evidence="1 2">
    <name type="scientific">Desmophyllum pertusum</name>
    <dbReference type="NCBI Taxonomy" id="174260"/>
    <lineage>
        <taxon>Eukaryota</taxon>
        <taxon>Metazoa</taxon>
        <taxon>Cnidaria</taxon>
        <taxon>Anthozoa</taxon>
        <taxon>Hexacorallia</taxon>
        <taxon>Scleractinia</taxon>
        <taxon>Caryophylliina</taxon>
        <taxon>Caryophylliidae</taxon>
        <taxon>Desmophyllum</taxon>
    </lineage>
</organism>
<evidence type="ECO:0000313" key="2">
    <source>
        <dbReference type="Proteomes" id="UP001163046"/>
    </source>
</evidence>
<name>A0A9W9ZRT6_9CNID</name>
<accession>A0A9W9ZRT6</accession>
<dbReference type="AlphaFoldDB" id="A0A9W9ZRT6"/>
<keyword evidence="2" id="KW-1185">Reference proteome</keyword>
<gene>
    <name evidence="1" type="ORF">OS493_010744</name>
</gene>
<protein>
    <submittedName>
        <fullName evidence="1">Uncharacterized protein</fullName>
    </submittedName>
</protein>
<dbReference type="OrthoDB" id="5981895at2759"/>
<comment type="caution">
    <text evidence="1">The sequence shown here is derived from an EMBL/GenBank/DDBJ whole genome shotgun (WGS) entry which is preliminary data.</text>
</comment>
<proteinExistence type="predicted"/>
<dbReference type="EMBL" id="MU825877">
    <property type="protein sequence ID" value="KAJ7386330.1"/>
    <property type="molecule type" value="Genomic_DNA"/>
</dbReference>
<dbReference type="Proteomes" id="UP001163046">
    <property type="component" value="Unassembled WGS sequence"/>
</dbReference>
<reference evidence="1" key="1">
    <citation type="submission" date="2023-01" db="EMBL/GenBank/DDBJ databases">
        <title>Genome assembly of the deep-sea coral Lophelia pertusa.</title>
        <authorList>
            <person name="Herrera S."/>
            <person name="Cordes E."/>
        </authorList>
    </citation>
    <scope>NUCLEOTIDE SEQUENCE</scope>
    <source>
        <strain evidence="1">USNM1676648</strain>
        <tissue evidence="1">Polyp</tissue>
    </source>
</reference>
<sequence length="149" mass="17151">MEDCQEYYDIERGIHILATVRKYLNKERTIIAIGVGLHIDLSAEKVQREIIEPVLEMKNSSGTIWPYILWISIHAHGSLKDKNYNIPSHNDRIARFNLDMEKYLSAVGIPMFDTFNLTSGVRSIDGTHFGVGINMMKAQLFMNFLQETF</sequence>
<evidence type="ECO:0000313" key="1">
    <source>
        <dbReference type="EMBL" id="KAJ7386330.1"/>
    </source>
</evidence>